<evidence type="ECO:0000259" key="2">
    <source>
        <dbReference type="SMART" id="SM00014"/>
    </source>
</evidence>
<proteinExistence type="predicted"/>
<feature type="transmembrane region" description="Helical" evidence="1">
    <location>
        <begin position="125"/>
        <end position="143"/>
    </location>
</feature>
<keyword evidence="4" id="KW-1185">Reference proteome</keyword>
<dbReference type="InterPro" id="IPR033879">
    <property type="entry name" value="UPP_Pase"/>
</dbReference>
<gene>
    <name evidence="3" type="ORF">NV381_24660</name>
</gene>
<feature type="transmembrane region" description="Helical" evidence="1">
    <location>
        <begin position="22"/>
        <end position="45"/>
    </location>
</feature>
<sequence>MLTEIDYRIFQFINLTAGKDSFIYLLMRFFAEQAVYLFVLCLLVYGLTRSERNRLMVLETIVASGAAFGVSKLCGIFFFRERPFVAHDVIQLIAHHATASFPSNHATGTFVIAAVLLLYRKPIGWVLFLLACCVSFSRVWVGVHYPLDIVGGMVNGILCAIVIRIVVSKWAWAQHMLLSIVRLYERVEQRILTRIGKSPRQLTK</sequence>
<dbReference type="SMART" id="SM00014">
    <property type="entry name" value="acidPPc"/>
    <property type="match status" value="1"/>
</dbReference>
<name>A0ABT1YMJ6_9BACL</name>
<keyword evidence="1" id="KW-0812">Transmembrane</keyword>
<dbReference type="SUPFAM" id="SSF48317">
    <property type="entry name" value="Acid phosphatase/Vanadium-dependent haloperoxidase"/>
    <property type="match status" value="1"/>
</dbReference>
<dbReference type="RefSeq" id="WP_258215948.1">
    <property type="nucleotide sequence ID" value="NZ_JANQBD010000019.1"/>
</dbReference>
<evidence type="ECO:0000256" key="1">
    <source>
        <dbReference type="SAM" id="Phobius"/>
    </source>
</evidence>
<dbReference type="InterPro" id="IPR036938">
    <property type="entry name" value="PAP2/HPO_sf"/>
</dbReference>
<keyword evidence="1" id="KW-0472">Membrane</keyword>
<feature type="transmembrane region" description="Helical" evidence="1">
    <location>
        <begin position="149"/>
        <end position="167"/>
    </location>
</feature>
<dbReference type="Gene3D" id="1.20.144.10">
    <property type="entry name" value="Phosphatidic acid phosphatase type 2/haloperoxidase"/>
    <property type="match status" value="1"/>
</dbReference>
<evidence type="ECO:0000313" key="4">
    <source>
        <dbReference type="Proteomes" id="UP001300012"/>
    </source>
</evidence>
<protein>
    <submittedName>
        <fullName evidence="3">Undecaprenyl-diphosphatase</fullName>
    </submittedName>
</protein>
<feature type="transmembrane region" description="Helical" evidence="1">
    <location>
        <begin position="99"/>
        <end position="118"/>
    </location>
</feature>
<comment type="caution">
    <text evidence="3">The sequence shown here is derived from an EMBL/GenBank/DDBJ whole genome shotgun (WGS) entry which is preliminary data.</text>
</comment>
<dbReference type="Proteomes" id="UP001300012">
    <property type="component" value="Unassembled WGS sequence"/>
</dbReference>
<dbReference type="PANTHER" id="PTHR14969:SF58">
    <property type="entry name" value="UNDECAPRENYL-DIPHOSPHATASE BCRC"/>
    <property type="match status" value="1"/>
</dbReference>
<feature type="domain" description="Phosphatidic acid phosphatase type 2/haloperoxidase" evidence="2">
    <location>
        <begin position="53"/>
        <end position="164"/>
    </location>
</feature>
<dbReference type="PANTHER" id="PTHR14969">
    <property type="entry name" value="SPHINGOSINE-1-PHOSPHATE PHOSPHOHYDROLASE"/>
    <property type="match status" value="1"/>
</dbReference>
<reference evidence="3 4" key="1">
    <citation type="submission" date="2022-08" db="EMBL/GenBank/DDBJ databases">
        <title>Paenibacillus endoradicis sp. nov., Paenibacillus radicibacter sp. nov and Paenibacillus pararadicis sp. nov., three cold-adapted plant growth-promoting bacteria isolated from root of Larix gmelinii in Great Khingan.</title>
        <authorList>
            <person name="Xue H."/>
        </authorList>
    </citation>
    <scope>NUCLEOTIDE SEQUENCE [LARGE SCALE GENOMIC DNA]</scope>
    <source>
        <strain evidence="3 4">N5-1-1-5</strain>
    </source>
</reference>
<accession>A0ABT1YMJ6</accession>
<evidence type="ECO:0000313" key="3">
    <source>
        <dbReference type="EMBL" id="MCR8634389.1"/>
    </source>
</evidence>
<dbReference type="EMBL" id="JANQBD010000019">
    <property type="protein sequence ID" value="MCR8634389.1"/>
    <property type="molecule type" value="Genomic_DNA"/>
</dbReference>
<organism evidence="3 4">
    <name type="scientific">Paenibacillus radicis</name>
    <name type="common">ex Xue et al. 2023</name>
    <dbReference type="NCBI Taxonomy" id="2972489"/>
    <lineage>
        <taxon>Bacteria</taxon>
        <taxon>Bacillati</taxon>
        <taxon>Bacillota</taxon>
        <taxon>Bacilli</taxon>
        <taxon>Bacillales</taxon>
        <taxon>Paenibacillaceae</taxon>
        <taxon>Paenibacillus</taxon>
    </lineage>
</organism>
<keyword evidence="1" id="KW-1133">Transmembrane helix</keyword>
<feature type="transmembrane region" description="Helical" evidence="1">
    <location>
        <begin position="57"/>
        <end position="79"/>
    </location>
</feature>
<dbReference type="Pfam" id="PF01569">
    <property type="entry name" value="PAP2"/>
    <property type="match status" value="1"/>
</dbReference>
<dbReference type="InterPro" id="IPR000326">
    <property type="entry name" value="PAP2/HPO"/>
</dbReference>
<dbReference type="CDD" id="cd03385">
    <property type="entry name" value="PAP2_BcrC_like"/>
    <property type="match status" value="1"/>
</dbReference>